<dbReference type="GO" id="GO:0003676">
    <property type="term" value="F:nucleic acid binding"/>
    <property type="evidence" value="ECO:0007669"/>
    <property type="project" value="InterPro"/>
</dbReference>
<sequence length="435" mass="49826">MLIRSSIKIQTETLPLLPSSDINKSMVISNGSNRPRGWFEFSEERFERLKQEIKKQPKDYILNVNEAEYQKHLLSAFSFEPLQLFEESLDIQPPRQRERKLDENERRRYSPYYWECNIACLVEGSAELWGIMPTIYSIGGRPKFAVSGSKITFQFNIQSQDPDEFNQEKNSALRSLREHVQAINNNASTFNAQLPAFISRQFAEVKEAYIQENSFFTAINVTKNPDAPKTYNVPKIEKRPAIQKPTVTAKTCVPQPTVDNKTYRDIIDCLTRFGLSAERKPSLYVGKDEEALRDLFLMQLEVSFDGGSVTGETFNRSGKTDILLKNNDGTNLFVGECKVWKGPKHYLEALTQLLEYLTWDDSKTALIIFVKGPNLSAILQAVNQVTLTHPAAVSFVGTRKERFLQFIFKLPQDDQKHIAVEVMLFHFDKMAEGRG</sequence>
<evidence type="ECO:0000313" key="2">
    <source>
        <dbReference type="Proteomes" id="UP000664034"/>
    </source>
</evidence>
<reference evidence="1" key="1">
    <citation type="submission" date="2021-03" db="EMBL/GenBank/DDBJ databases">
        <title>Fibrella sp. HMF5335 genome sequencing and assembly.</title>
        <authorList>
            <person name="Kang H."/>
            <person name="Kim H."/>
            <person name="Bae S."/>
            <person name="Joh K."/>
        </authorList>
    </citation>
    <scope>NUCLEOTIDE SEQUENCE</scope>
    <source>
        <strain evidence="1">HMF5335</strain>
    </source>
</reference>
<dbReference type="InterPro" id="IPR011856">
    <property type="entry name" value="tRNA_endonuc-like_dom_sf"/>
</dbReference>
<dbReference type="Gene3D" id="3.40.1350.10">
    <property type="match status" value="1"/>
</dbReference>
<comment type="caution">
    <text evidence="1">The sequence shown here is derived from an EMBL/GenBank/DDBJ whole genome shotgun (WGS) entry which is preliminary data.</text>
</comment>
<accession>A0A939K2Z3</accession>
<dbReference type="RefSeq" id="WP_207362664.1">
    <property type="nucleotide sequence ID" value="NZ_JAFMYV010000001.1"/>
</dbReference>
<gene>
    <name evidence="1" type="ORF">J2I47_00905</name>
</gene>
<name>A0A939K2Z3_9BACT</name>
<evidence type="ECO:0000313" key="1">
    <source>
        <dbReference type="EMBL" id="MBO0935093.1"/>
    </source>
</evidence>
<keyword evidence="2" id="KW-1185">Reference proteome</keyword>
<organism evidence="1 2">
    <name type="scientific">Fibrella rubiginis</name>
    <dbReference type="NCBI Taxonomy" id="2817060"/>
    <lineage>
        <taxon>Bacteria</taxon>
        <taxon>Pseudomonadati</taxon>
        <taxon>Bacteroidota</taxon>
        <taxon>Cytophagia</taxon>
        <taxon>Cytophagales</taxon>
        <taxon>Spirosomataceae</taxon>
        <taxon>Fibrella</taxon>
    </lineage>
</organism>
<proteinExistence type="predicted"/>
<dbReference type="EMBL" id="JAFMYV010000001">
    <property type="protein sequence ID" value="MBO0935093.1"/>
    <property type="molecule type" value="Genomic_DNA"/>
</dbReference>
<protein>
    <submittedName>
        <fullName evidence="1">Uncharacterized protein</fullName>
    </submittedName>
</protein>
<dbReference type="Proteomes" id="UP000664034">
    <property type="component" value="Unassembled WGS sequence"/>
</dbReference>
<dbReference type="AlphaFoldDB" id="A0A939K2Z3"/>